<dbReference type="OrthoDB" id="5572844at2759"/>
<keyword evidence="3" id="KW-1185">Reference proteome</keyword>
<accession>A0A0D2NTX6</accession>
<organism evidence="2 3">
    <name type="scientific">Hypholoma sublateritium (strain FD-334 SS-4)</name>
    <dbReference type="NCBI Taxonomy" id="945553"/>
    <lineage>
        <taxon>Eukaryota</taxon>
        <taxon>Fungi</taxon>
        <taxon>Dikarya</taxon>
        <taxon>Basidiomycota</taxon>
        <taxon>Agaricomycotina</taxon>
        <taxon>Agaricomycetes</taxon>
        <taxon>Agaricomycetidae</taxon>
        <taxon>Agaricales</taxon>
        <taxon>Agaricineae</taxon>
        <taxon>Strophariaceae</taxon>
        <taxon>Hypholoma</taxon>
    </lineage>
</organism>
<dbReference type="AlphaFoldDB" id="A0A0D2NTX6"/>
<feature type="region of interest" description="Disordered" evidence="1">
    <location>
        <begin position="176"/>
        <end position="201"/>
    </location>
</feature>
<evidence type="ECO:0000256" key="1">
    <source>
        <dbReference type="SAM" id="MobiDB-lite"/>
    </source>
</evidence>
<dbReference type="Proteomes" id="UP000054270">
    <property type="component" value="Unassembled WGS sequence"/>
</dbReference>
<dbReference type="PANTHER" id="PTHR28027">
    <property type="entry name" value="TRANSCRIPTIONAL REGULATOR MIT1"/>
    <property type="match status" value="1"/>
</dbReference>
<dbReference type="GO" id="GO:0003677">
    <property type="term" value="F:DNA binding"/>
    <property type="evidence" value="ECO:0007669"/>
    <property type="project" value="TreeGrafter"/>
</dbReference>
<dbReference type="Pfam" id="PF09729">
    <property type="entry name" value="Gti1_Pac2"/>
    <property type="match status" value="1"/>
</dbReference>
<evidence type="ECO:0008006" key="4">
    <source>
        <dbReference type="Google" id="ProtNLM"/>
    </source>
</evidence>
<dbReference type="OMA" id="NRGRRKW"/>
<name>A0A0D2NTX6_HYPSF</name>
<dbReference type="InterPro" id="IPR018608">
    <property type="entry name" value="Gti1/Pac2"/>
</dbReference>
<dbReference type="EMBL" id="KN817571">
    <property type="protein sequence ID" value="KJA20026.1"/>
    <property type="molecule type" value="Genomic_DNA"/>
</dbReference>
<reference evidence="3" key="1">
    <citation type="submission" date="2014-04" db="EMBL/GenBank/DDBJ databases">
        <title>Evolutionary Origins and Diversification of the Mycorrhizal Mutualists.</title>
        <authorList>
            <consortium name="DOE Joint Genome Institute"/>
            <consortium name="Mycorrhizal Genomics Consortium"/>
            <person name="Kohler A."/>
            <person name="Kuo A."/>
            <person name="Nagy L.G."/>
            <person name="Floudas D."/>
            <person name="Copeland A."/>
            <person name="Barry K.W."/>
            <person name="Cichocki N."/>
            <person name="Veneault-Fourrey C."/>
            <person name="LaButti K."/>
            <person name="Lindquist E.A."/>
            <person name="Lipzen A."/>
            <person name="Lundell T."/>
            <person name="Morin E."/>
            <person name="Murat C."/>
            <person name="Riley R."/>
            <person name="Ohm R."/>
            <person name="Sun H."/>
            <person name="Tunlid A."/>
            <person name="Henrissat B."/>
            <person name="Grigoriev I.V."/>
            <person name="Hibbett D.S."/>
            <person name="Martin F."/>
        </authorList>
    </citation>
    <scope>NUCLEOTIDE SEQUENCE [LARGE SCALE GENOMIC DNA]</scope>
    <source>
        <strain evidence="3">FD-334 SS-4</strain>
    </source>
</reference>
<dbReference type="PANTHER" id="PTHR28027:SF1">
    <property type="entry name" value="CAMP INDEPENDENT REGULATORY PROTEIN (AFU_ORTHOLOGUE AFUA_3G09640)"/>
    <property type="match status" value="1"/>
</dbReference>
<evidence type="ECO:0000313" key="3">
    <source>
        <dbReference type="Proteomes" id="UP000054270"/>
    </source>
</evidence>
<sequence>MHQPTCINLRVRTPADAHTIFHGVHEGILPMITRRLDTEERRAISSGCVYVWEERGASAEATGMGIERWTDSIQWGPSRVRDEFLFYAEKRDSQNEMDLSPTSDCSDIVRPRRRSFYRQPLTKQTYSVYVETPRGRRKWHMIAYFVPDTIHLLRTIDDIPLLAVLRIPRGMYTSARTSKTRPSFSGRPRYPSPPTPPLLSGGGISPYGAATLAPLAYLNRLPPPRRHVLDEMALNSFSAAIAPEGFQSQLRSHM</sequence>
<protein>
    <recommendedName>
        <fullName evidence="4">Gti1/Pac2 family-domain-containing protein</fullName>
    </recommendedName>
</protein>
<evidence type="ECO:0000313" key="2">
    <source>
        <dbReference type="EMBL" id="KJA20026.1"/>
    </source>
</evidence>
<proteinExistence type="predicted"/>
<gene>
    <name evidence="2" type="ORF">HYPSUDRAFT_88992</name>
</gene>